<evidence type="ECO:0000313" key="1">
    <source>
        <dbReference type="EMBL" id="KAH0468577.1"/>
    </source>
</evidence>
<dbReference type="EMBL" id="JAGFBR010000004">
    <property type="protein sequence ID" value="KAH0468577.1"/>
    <property type="molecule type" value="Genomic_DNA"/>
</dbReference>
<reference evidence="1 2" key="1">
    <citation type="journal article" date="2021" name="Hortic Res">
        <title>Chromosome-scale assembly of the Dendrobium chrysotoxum genome enhances the understanding of orchid evolution.</title>
        <authorList>
            <person name="Zhang Y."/>
            <person name="Zhang G.Q."/>
            <person name="Zhang D."/>
            <person name="Liu X.D."/>
            <person name="Xu X.Y."/>
            <person name="Sun W.H."/>
            <person name="Yu X."/>
            <person name="Zhu X."/>
            <person name="Wang Z.W."/>
            <person name="Zhao X."/>
            <person name="Zhong W.Y."/>
            <person name="Chen H."/>
            <person name="Yin W.L."/>
            <person name="Huang T."/>
            <person name="Niu S.C."/>
            <person name="Liu Z.J."/>
        </authorList>
    </citation>
    <scope>NUCLEOTIDE SEQUENCE [LARGE SCALE GENOMIC DNA]</scope>
    <source>
        <strain evidence="1">Lindl</strain>
    </source>
</reference>
<protein>
    <submittedName>
        <fullName evidence="1">Uncharacterized protein</fullName>
    </submittedName>
</protein>
<sequence>MRLIPNKIFKCGESTPFEIMPFEGYLTVYEMSLQISLRFPFASELINILIACKASLSQFLCRVI</sequence>
<name>A0AAV7HJM9_DENCH</name>
<gene>
    <name evidence="1" type="ORF">IEQ34_003610</name>
</gene>
<accession>A0AAV7HJM9</accession>
<proteinExistence type="predicted"/>
<dbReference type="AlphaFoldDB" id="A0AAV7HJM9"/>
<evidence type="ECO:0000313" key="2">
    <source>
        <dbReference type="Proteomes" id="UP000775213"/>
    </source>
</evidence>
<organism evidence="1 2">
    <name type="scientific">Dendrobium chrysotoxum</name>
    <name type="common">Orchid</name>
    <dbReference type="NCBI Taxonomy" id="161865"/>
    <lineage>
        <taxon>Eukaryota</taxon>
        <taxon>Viridiplantae</taxon>
        <taxon>Streptophyta</taxon>
        <taxon>Embryophyta</taxon>
        <taxon>Tracheophyta</taxon>
        <taxon>Spermatophyta</taxon>
        <taxon>Magnoliopsida</taxon>
        <taxon>Liliopsida</taxon>
        <taxon>Asparagales</taxon>
        <taxon>Orchidaceae</taxon>
        <taxon>Epidendroideae</taxon>
        <taxon>Malaxideae</taxon>
        <taxon>Dendrobiinae</taxon>
        <taxon>Dendrobium</taxon>
    </lineage>
</organism>
<keyword evidence="2" id="KW-1185">Reference proteome</keyword>
<comment type="caution">
    <text evidence="1">The sequence shown here is derived from an EMBL/GenBank/DDBJ whole genome shotgun (WGS) entry which is preliminary data.</text>
</comment>
<dbReference type="Proteomes" id="UP000775213">
    <property type="component" value="Unassembled WGS sequence"/>
</dbReference>